<dbReference type="PANTHER" id="PTHR34883">
    <property type="entry name" value="SERINE-RICH PROTEIN, PUTATIVE-RELATED-RELATED"/>
    <property type="match status" value="1"/>
</dbReference>
<dbReference type="SUPFAM" id="SSF49503">
    <property type="entry name" value="Cupredoxins"/>
    <property type="match status" value="1"/>
</dbReference>
<reference evidence="3" key="1">
    <citation type="journal article" date="2020" name="Stud. Mycol.">
        <title>101 Dothideomycetes genomes: a test case for predicting lifestyles and emergence of pathogens.</title>
        <authorList>
            <person name="Haridas S."/>
            <person name="Albert R."/>
            <person name="Binder M."/>
            <person name="Bloem J."/>
            <person name="Labutti K."/>
            <person name="Salamov A."/>
            <person name="Andreopoulos B."/>
            <person name="Baker S."/>
            <person name="Barry K."/>
            <person name="Bills G."/>
            <person name="Bluhm B."/>
            <person name="Cannon C."/>
            <person name="Castanera R."/>
            <person name="Culley D."/>
            <person name="Daum C."/>
            <person name="Ezra D."/>
            <person name="Gonzalez J."/>
            <person name="Henrissat B."/>
            <person name="Kuo A."/>
            <person name="Liang C."/>
            <person name="Lipzen A."/>
            <person name="Lutzoni F."/>
            <person name="Magnuson J."/>
            <person name="Mondo S."/>
            <person name="Nolan M."/>
            <person name="Ohm R."/>
            <person name="Pangilinan J."/>
            <person name="Park H.-J."/>
            <person name="Ramirez L."/>
            <person name="Alfaro M."/>
            <person name="Sun H."/>
            <person name="Tritt A."/>
            <person name="Yoshinaga Y."/>
            <person name="Zwiers L.-H."/>
            <person name="Turgeon B."/>
            <person name="Goodwin S."/>
            <person name="Spatafora J."/>
            <person name="Crous P."/>
            <person name="Grigoriev I."/>
        </authorList>
    </citation>
    <scope>NUCLEOTIDE SEQUENCE</scope>
    <source>
        <strain evidence="3">HMLAC05119</strain>
    </source>
</reference>
<evidence type="ECO:0000256" key="1">
    <source>
        <dbReference type="SAM" id="MobiDB-lite"/>
    </source>
</evidence>
<feature type="compositionally biased region" description="Low complexity" evidence="1">
    <location>
        <begin position="201"/>
        <end position="215"/>
    </location>
</feature>
<evidence type="ECO:0000256" key="2">
    <source>
        <dbReference type="SAM" id="SignalP"/>
    </source>
</evidence>
<dbReference type="PANTHER" id="PTHR34883:SF17">
    <property type="entry name" value="CUPREDOXIN"/>
    <property type="match status" value="1"/>
</dbReference>
<dbReference type="CDD" id="cd00920">
    <property type="entry name" value="Cupredoxin"/>
    <property type="match status" value="1"/>
</dbReference>
<feature type="signal peptide" evidence="2">
    <location>
        <begin position="1"/>
        <end position="18"/>
    </location>
</feature>
<sequence length="248" mass="25046">MYFSRAALVSALMGFVAAQASIDSILASETASAPGSMATGVLGSTTPAGMLNTHIVTVGGPNGSLIFSPSNVKAQAGDLVQFQFHAKNHSVAQSTFNEPCVPIQNVMANKTDAFFSGFMPTNASFESTTNILTYTIRVKDDKPVWFYCSQGKHCQAGMVGAVNAPESGNKTMAAFVALAAQAPENLSPSQAAGSGSGGASPSGTSPSNTPISPSGANPAQQSTNAAPVISSQSFFGLGAAAVAAFAIL</sequence>
<dbReference type="InterPro" id="IPR052953">
    <property type="entry name" value="Ser-rich/MCO-related"/>
</dbReference>
<dbReference type="Proteomes" id="UP000800096">
    <property type="component" value="Unassembled WGS sequence"/>
</dbReference>
<organism evidence="3 4">
    <name type="scientific">Ampelomyces quisqualis</name>
    <name type="common">Powdery mildew agent</name>
    <dbReference type="NCBI Taxonomy" id="50730"/>
    <lineage>
        <taxon>Eukaryota</taxon>
        <taxon>Fungi</taxon>
        <taxon>Dikarya</taxon>
        <taxon>Ascomycota</taxon>
        <taxon>Pezizomycotina</taxon>
        <taxon>Dothideomycetes</taxon>
        <taxon>Pleosporomycetidae</taxon>
        <taxon>Pleosporales</taxon>
        <taxon>Pleosporineae</taxon>
        <taxon>Phaeosphaeriaceae</taxon>
        <taxon>Ampelomyces</taxon>
    </lineage>
</organism>
<name>A0A6A5QKK7_AMPQU</name>
<dbReference type="InterPro" id="IPR008972">
    <property type="entry name" value="Cupredoxin"/>
</dbReference>
<proteinExistence type="predicted"/>
<keyword evidence="2" id="KW-0732">Signal</keyword>
<evidence type="ECO:0000313" key="4">
    <source>
        <dbReference type="Proteomes" id="UP000800096"/>
    </source>
</evidence>
<dbReference type="EMBL" id="ML979137">
    <property type="protein sequence ID" value="KAF1914607.1"/>
    <property type="molecule type" value="Genomic_DNA"/>
</dbReference>
<feature type="chain" id="PRO_5025527078" evidence="2">
    <location>
        <begin position="19"/>
        <end position="248"/>
    </location>
</feature>
<dbReference type="OrthoDB" id="2331100at2759"/>
<feature type="region of interest" description="Disordered" evidence="1">
    <location>
        <begin position="186"/>
        <end position="223"/>
    </location>
</feature>
<protein>
    <submittedName>
        <fullName evidence="3">Cupredoxin</fullName>
    </submittedName>
</protein>
<evidence type="ECO:0000313" key="3">
    <source>
        <dbReference type="EMBL" id="KAF1914607.1"/>
    </source>
</evidence>
<gene>
    <name evidence="3" type="ORF">BDU57DRAFT_298833</name>
</gene>
<accession>A0A6A5QKK7</accession>
<dbReference type="AlphaFoldDB" id="A0A6A5QKK7"/>
<keyword evidence="4" id="KW-1185">Reference proteome</keyword>
<dbReference type="Gene3D" id="2.60.40.420">
    <property type="entry name" value="Cupredoxins - blue copper proteins"/>
    <property type="match status" value="1"/>
</dbReference>